<accession>A0A8J1YA40</accession>
<dbReference type="OrthoDB" id="115198at2759"/>
<keyword evidence="12" id="KW-1185">Reference proteome</keyword>
<organism evidence="11 12">
    <name type="scientific">Owenia fusiformis</name>
    <name type="common">Polychaete worm</name>
    <dbReference type="NCBI Taxonomy" id="6347"/>
    <lineage>
        <taxon>Eukaryota</taxon>
        <taxon>Metazoa</taxon>
        <taxon>Spiralia</taxon>
        <taxon>Lophotrochozoa</taxon>
        <taxon>Annelida</taxon>
        <taxon>Polychaeta</taxon>
        <taxon>Sedentaria</taxon>
        <taxon>Canalipalpata</taxon>
        <taxon>Sabellida</taxon>
        <taxon>Oweniida</taxon>
        <taxon>Oweniidae</taxon>
        <taxon>Owenia</taxon>
    </lineage>
</organism>
<evidence type="ECO:0000256" key="8">
    <source>
        <dbReference type="ARBA" id="ARBA00023034"/>
    </source>
</evidence>
<feature type="transmembrane region" description="Helical" evidence="10">
    <location>
        <begin position="12"/>
        <end position="33"/>
    </location>
</feature>
<name>A0A8J1YA40_OWEFU</name>
<evidence type="ECO:0000313" key="12">
    <source>
        <dbReference type="Proteomes" id="UP000749559"/>
    </source>
</evidence>
<comment type="caution">
    <text evidence="11">The sequence shown here is derived from an EMBL/GenBank/DDBJ whole genome shotgun (WGS) entry which is preliminary data.</text>
</comment>
<evidence type="ECO:0000256" key="3">
    <source>
        <dbReference type="ARBA" id="ARBA00022676"/>
    </source>
</evidence>
<dbReference type="AlphaFoldDB" id="A0A8J1YA40"/>
<dbReference type="Proteomes" id="UP000749559">
    <property type="component" value="Unassembled WGS sequence"/>
</dbReference>
<evidence type="ECO:0000256" key="4">
    <source>
        <dbReference type="ARBA" id="ARBA00022679"/>
    </source>
</evidence>
<comment type="subcellular location">
    <subcellularLocation>
        <location evidence="1 10">Golgi apparatus membrane</location>
        <topology evidence="1 10">Single-pass type II membrane protein</topology>
    </subcellularLocation>
</comment>
<keyword evidence="6 10" id="KW-0735">Signal-anchor</keyword>
<dbReference type="Pfam" id="PF01762">
    <property type="entry name" value="Galactosyl_T"/>
    <property type="match status" value="1"/>
</dbReference>
<evidence type="ECO:0000256" key="10">
    <source>
        <dbReference type="RuleBase" id="RU363063"/>
    </source>
</evidence>
<dbReference type="EMBL" id="CAIIXF020000001">
    <property type="protein sequence ID" value="CAH1772839.1"/>
    <property type="molecule type" value="Genomic_DNA"/>
</dbReference>
<dbReference type="GO" id="GO:0006493">
    <property type="term" value="P:protein O-linked glycosylation"/>
    <property type="evidence" value="ECO:0007669"/>
    <property type="project" value="TreeGrafter"/>
</dbReference>
<comment type="similarity">
    <text evidence="2 10">Belongs to the glycosyltransferase 31 family.</text>
</comment>
<protein>
    <recommendedName>
        <fullName evidence="10">Hexosyltransferase</fullName>
        <ecNumber evidence="10">2.4.1.-</ecNumber>
    </recommendedName>
</protein>
<dbReference type="GO" id="GO:0000139">
    <property type="term" value="C:Golgi membrane"/>
    <property type="evidence" value="ECO:0007669"/>
    <property type="project" value="UniProtKB-SubCell"/>
</dbReference>
<reference evidence="11" key="1">
    <citation type="submission" date="2022-03" db="EMBL/GenBank/DDBJ databases">
        <authorList>
            <person name="Martin C."/>
        </authorList>
    </citation>
    <scope>NUCLEOTIDE SEQUENCE</scope>
</reference>
<evidence type="ECO:0000256" key="1">
    <source>
        <dbReference type="ARBA" id="ARBA00004323"/>
    </source>
</evidence>
<keyword evidence="4" id="KW-0808">Transferase</keyword>
<evidence type="ECO:0000256" key="7">
    <source>
        <dbReference type="ARBA" id="ARBA00022989"/>
    </source>
</evidence>
<proteinExistence type="inferred from homology"/>
<evidence type="ECO:0000256" key="6">
    <source>
        <dbReference type="ARBA" id="ARBA00022968"/>
    </source>
</evidence>
<evidence type="ECO:0000256" key="2">
    <source>
        <dbReference type="ARBA" id="ARBA00008661"/>
    </source>
</evidence>
<evidence type="ECO:0000256" key="5">
    <source>
        <dbReference type="ARBA" id="ARBA00022692"/>
    </source>
</evidence>
<dbReference type="PANTHER" id="PTHR11214:SF314">
    <property type="entry name" value="HEXOSYLTRANSFERASE"/>
    <property type="match status" value="1"/>
</dbReference>
<gene>
    <name evidence="11" type="ORF">OFUS_LOCUS534</name>
</gene>
<dbReference type="PANTHER" id="PTHR11214">
    <property type="entry name" value="BETA-1,3-N-ACETYLGLUCOSAMINYLTRANSFERASE"/>
    <property type="match status" value="1"/>
</dbReference>
<evidence type="ECO:0000256" key="9">
    <source>
        <dbReference type="ARBA" id="ARBA00023136"/>
    </source>
</evidence>
<dbReference type="Gene3D" id="3.90.550.50">
    <property type="match status" value="1"/>
</dbReference>
<dbReference type="InterPro" id="IPR002659">
    <property type="entry name" value="Glyco_trans_31"/>
</dbReference>
<sequence>MKSRMNRKVLTCGGVCTVIFIISLTINILALIFDARREIYILDAESHQRDIMFNNINLTTNIVHTKHKRNTNHQNSFLINEPKKCGNFGAVSSIDPPTILIAVLSSVKNKHKRNAIRKTWAEKAIKNKSIKLIFILGVELEFTEKDQLVIQKESESYRDIIQVDLVDTYKNLTLKSLAMLEWTQTYCDSVRFLVKADDDSFINIPNLIKLLFIHSRESYQKVI</sequence>
<dbReference type="EC" id="2.4.1.-" evidence="10"/>
<keyword evidence="5 10" id="KW-0812">Transmembrane</keyword>
<keyword evidence="8 10" id="KW-0333">Golgi apparatus</keyword>
<evidence type="ECO:0000313" key="11">
    <source>
        <dbReference type="EMBL" id="CAH1772839.1"/>
    </source>
</evidence>
<keyword evidence="3 10" id="KW-0328">Glycosyltransferase</keyword>
<keyword evidence="9 10" id="KW-0472">Membrane</keyword>
<keyword evidence="7 10" id="KW-1133">Transmembrane helix</keyword>
<feature type="non-terminal residue" evidence="11">
    <location>
        <position position="223"/>
    </location>
</feature>
<dbReference type="GO" id="GO:0016758">
    <property type="term" value="F:hexosyltransferase activity"/>
    <property type="evidence" value="ECO:0007669"/>
    <property type="project" value="InterPro"/>
</dbReference>